<keyword evidence="2" id="KW-0548">Nucleotidyltransferase</keyword>
<evidence type="ECO:0000256" key="2">
    <source>
        <dbReference type="ARBA" id="ARBA00022695"/>
    </source>
</evidence>
<evidence type="ECO:0000256" key="6">
    <source>
        <dbReference type="ARBA" id="ARBA00022918"/>
    </source>
</evidence>
<dbReference type="STRING" id="67767.A0A0J7N163"/>
<dbReference type="InterPro" id="IPR050951">
    <property type="entry name" value="Retrovirus_Pol_polyprotein"/>
</dbReference>
<evidence type="ECO:0000256" key="3">
    <source>
        <dbReference type="ARBA" id="ARBA00022722"/>
    </source>
</evidence>
<dbReference type="CDD" id="cd09274">
    <property type="entry name" value="RNase_HI_RT_Ty3"/>
    <property type="match status" value="1"/>
</dbReference>
<name>A0A0J7N163_LASNI</name>
<feature type="domain" description="Reverse transcriptase RNase H-like" evidence="7">
    <location>
        <begin position="6"/>
        <end position="115"/>
    </location>
</feature>
<dbReference type="InterPro" id="IPR043502">
    <property type="entry name" value="DNA/RNA_pol_sf"/>
</dbReference>
<evidence type="ECO:0000256" key="1">
    <source>
        <dbReference type="ARBA" id="ARBA00022679"/>
    </source>
</evidence>
<proteinExistence type="predicted"/>
<evidence type="ECO:0000256" key="4">
    <source>
        <dbReference type="ARBA" id="ARBA00022759"/>
    </source>
</evidence>
<keyword evidence="6" id="KW-0695">RNA-directed DNA polymerase</keyword>
<reference evidence="8 9" key="1">
    <citation type="submission" date="2015-04" db="EMBL/GenBank/DDBJ databases">
        <title>Lasius niger genome sequencing.</title>
        <authorList>
            <person name="Konorov E.A."/>
            <person name="Nikitin M.A."/>
            <person name="Kirill M.V."/>
            <person name="Chang P."/>
        </authorList>
    </citation>
    <scope>NUCLEOTIDE SEQUENCE [LARGE SCALE GENOMIC DNA]</scope>
    <source>
        <tissue evidence="8">Whole</tissue>
    </source>
</reference>
<dbReference type="OrthoDB" id="7700397at2759"/>
<evidence type="ECO:0000313" key="8">
    <source>
        <dbReference type="EMBL" id="KMQ86390.1"/>
    </source>
</evidence>
<keyword evidence="1" id="KW-0808">Transferase</keyword>
<dbReference type="AlphaFoldDB" id="A0A0J7N163"/>
<dbReference type="EMBL" id="LBMM01012133">
    <property type="protein sequence ID" value="KMQ86390.1"/>
    <property type="molecule type" value="Genomic_DNA"/>
</dbReference>
<keyword evidence="5" id="KW-0378">Hydrolase</keyword>
<dbReference type="Pfam" id="PF17917">
    <property type="entry name" value="RT_RNaseH"/>
    <property type="match status" value="1"/>
</dbReference>
<dbReference type="PANTHER" id="PTHR37984:SF5">
    <property type="entry name" value="PROTEIN NYNRIN-LIKE"/>
    <property type="match status" value="1"/>
</dbReference>
<dbReference type="PaxDb" id="67767-A0A0J7N163"/>
<gene>
    <name evidence="8" type="ORF">RF55_14627</name>
</gene>
<protein>
    <recommendedName>
        <fullName evidence="7">Reverse transcriptase RNase H-like domain-containing protein</fullName>
    </recommendedName>
</protein>
<evidence type="ECO:0000313" key="9">
    <source>
        <dbReference type="Proteomes" id="UP000036403"/>
    </source>
</evidence>
<evidence type="ECO:0000259" key="7">
    <source>
        <dbReference type="Pfam" id="PF17917"/>
    </source>
</evidence>
<comment type="caution">
    <text evidence="8">The sequence shown here is derived from an EMBL/GenBank/DDBJ whole genome shotgun (WGS) entry which is preliminary data.</text>
</comment>
<dbReference type="GO" id="GO:0016787">
    <property type="term" value="F:hydrolase activity"/>
    <property type="evidence" value="ECO:0007669"/>
    <property type="project" value="UniProtKB-KW"/>
</dbReference>
<organism evidence="8 9">
    <name type="scientific">Lasius niger</name>
    <name type="common">Black garden ant</name>
    <dbReference type="NCBI Taxonomy" id="67767"/>
    <lineage>
        <taxon>Eukaryota</taxon>
        <taxon>Metazoa</taxon>
        <taxon>Ecdysozoa</taxon>
        <taxon>Arthropoda</taxon>
        <taxon>Hexapoda</taxon>
        <taxon>Insecta</taxon>
        <taxon>Pterygota</taxon>
        <taxon>Neoptera</taxon>
        <taxon>Endopterygota</taxon>
        <taxon>Hymenoptera</taxon>
        <taxon>Apocrita</taxon>
        <taxon>Aculeata</taxon>
        <taxon>Formicoidea</taxon>
        <taxon>Formicidae</taxon>
        <taxon>Formicinae</taxon>
        <taxon>Lasius</taxon>
        <taxon>Lasius</taxon>
    </lineage>
</organism>
<dbReference type="InterPro" id="IPR041373">
    <property type="entry name" value="RT_RNaseH"/>
</dbReference>
<keyword evidence="3" id="KW-0540">Nuclease</keyword>
<dbReference type="GO" id="GO:0003964">
    <property type="term" value="F:RNA-directed DNA polymerase activity"/>
    <property type="evidence" value="ECO:0007669"/>
    <property type="project" value="UniProtKB-KW"/>
</dbReference>
<keyword evidence="4" id="KW-0255">Endonuclease</keyword>
<dbReference type="GO" id="GO:0004519">
    <property type="term" value="F:endonuclease activity"/>
    <property type="evidence" value="ECO:0007669"/>
    <property type="project" value="UniProtKB-KW"/>
</dbReference>
<keyword evidence="9" id="KW-1185">Reference proteome</keyword>
<dbReference type="Proteomes" id="UP000036403">
    <property type="component" value="Unassembled WGS sequence"/>
</dbReference>
<accession>A0A0J7N163</accession>
<dbReference type="PANTHER" id="PTHR37984">
    <property type="entry name" value="PROTEIN CBG26694"/>
    <property type="match status" value="1"/>
</dbReference>
<sequence>MLAHFDPRKPIILTCDASPYGISAVLAQQDQNGDDRPVCFASRTLTDAEKNYAHHDKEGLAVVFGILKFYQYLFENEFLIQTDNSALSRIFHPEKSVPEISTARLQRWAIFLSAFRYKVKHIRGEQNYADWLSRLPIKSDTQKVKTVSILQNSSRTYLQNIQEADFATLDWKSVQRKTREDKVLCKVMRCCLDRWAGARPEVEELVPY</sequence>
<dbReference type="SUPFAM" id="SSF56672">
    <property type="entry name" value="DNA/RNA polymerases"/>
    <property type="match status" value="1"/>
</dbReference>
<dbReference type="FunFam" id="3.10.20.370:FF:000001">
    <property type="entry name" value="Retrovirus-related Pol polyprotein from transposon 17.6-like protein"/>
    <property type="match status" value="1"/>
</dbReference>
<dbReference type="Gene3D" id="3.10.20.370">
    <property type="match status" value="1"/>
</dbReference>
<evidence type="ECO:0000256" key="5">
    <source>
        <dbReference type="ARBA" id="ARBA00022801"/>
    </source>
</evidence>